<dbReference type="EMBL" id="HBEZ01051013">
    <property type="protein sequence ID" value="CAD8653109.1"/>
    <property type="molecule type" value="Transcribed_RNA"/>
</dbReference>
<dbReference type="EMBL" id="HBEZ01051009">
    <property type="protein sequence ID" value="CAD8653104.1"/>
    <property type="molecule type" value="Transcribed_RNA"/>
</dbReference>
<dbReference type="AlphaFoldDB" id="A0A6T8CW82"/>
<reference evidence="1" key="1">
    <citation type="submission" date="2021-01" db="EMBL/GenBank/DDBJ databases">
        <authorList>
            <person name="Corre E."/>
            <person name="Pelletier E."/>
            <person name="Niang G."/>
            <person name="Scheremetjew M."/>
            <person name="Finn R."/>
            <person name="Kale V."/>
            <person name="Holt S."/>
            <person name="Cochrane G."/>
            <person name="Meng A."/>
            <person name="Brown T."/>
            <person name="Cohen L."/>
        </authorList>
    </citation>
    <scope>NUCLEOTIDE SEQUENCE</scope>
    <source>
        <strain evidence="1">CCAP979/52</strain>
    </source>
</reference>
<protein>
    <submittedName>
        <fullName evidence="1">Uncharacterized protein</fullName>
    </submittedName>
</protein>
<organism evidence="1">
    <name type="scientific">Cryptomonas curvata</name>
    <dbReference type="NCBI Taxonomy" id="233186"/>
    <lineage>
        <taxon>Eukaryota</taxon>
        <taxon>Cryptophyceae</taxon>
        <taxon>Cryptomonadales</taxon>
        <taxon>Cryptomonadaceae</taxon>
        <taxon>Cryptomonas</taxon>
    </lineage>
</organism>
<evidence type="ECO:0000313" key="1">
    <source>
        <dbReference type="EMBL" id="CAD8653104.1"/>
    </source>
</evidence>
<sequence>MTVGAAISWGNGAREAKRCGKRRRRRSPCPPERAVSGDINTVRFRMRVYTNMREQIEAGARGAGCCSLTDPSDCIAGLYKRICFARAGRRFNIGFVKLYSNAERTSVRTLLSLTFRCRRQIASGSAFDQARCPRHSRLKGHGDIKHLTDTESSGQG</sequence>
<gene>
    <name evidence="1" type="ORF">CCUR1050_LOCUS27995</name>
    <name evidence="2" type="ORF">CCUR1050_LOCUS27999</name>
</gene>
<accession>A0A6T8CW82</accession>
<evidence type="ECO:0000313" key="2">
    <source>
        <dbReference type="EMBL" id="CAD8653109.1"/>
    </source>
</evidence>
<name>A0A6T8CW82_9CRYP</name>
<proteinExistence type="predicted"/>